<name>A0A292PJV5_9PEZI</name>
<reference evidence="2" key="1">
    <citation type="submission" date="2015-10" db="EMBL/GenBank/DDBJ databases">
        <authorList>
            <person name="Regsiter A."/>
            <person name="william w."/>
        </authorList>
    </citation>
    <scope>NUCLEOTIDE SEQUENCE</scope>
    <source>
        <strain evidence="2">Montdore</strain>
    </source>
</reference>
<dbReference type="AlphaFoldDB" id="A0A292PJV5"/>
<feature type="region of interest" description="Disordered" evidence="1">
    <location>
        <begin position="399"/>
        <end position="464"/>
    </location>
</feature>
<organism evidence="2 3">
    <name type="scientific">Tuber aestivum</name>
    <name type="common">summer truffle</name>
    <dbReference type="NCBI Taxonomy" id="59557"/>
    <lineage>
        <taxon>Eukaryota</taxon>
        <taxon>Fungi</taxon>
        <taxon>Dikarya</taxon>
        <taxon>Ascomycota</taxon>
        <taxon>Pezizomycotina</taxon>
        <taxon>Pezizomycetes</taxon>
        <taxon>Pezizales</taxon>
        <taxon>Tuberaceae</taxon>
        <taxon>Tuber</taxon>
    </lineage>
</organism>
<evidence type="ECO:0000313" key="2">
    <source>
        <dbReference type="EMBL" id="CUS06888.1"/>
    </source>
</evidence>
<feature type="compositionally biased region" description="Basic and acidic residues" evidence="1">
    <location>
        <begin position="70"/>
        <end position="101"/>
    </location>
</feature>
<dbReference type="EMBL" id="LN891294">
    <property type="protein sequence ID" value="CUS06888.1"/>
    <property type="molecule type" value="Genomic_DNA"/>
</dbReference>
<feature type="region of interest" description="Disordered" evidence="1">
    <location>
        <begin position="18"/>
        <end position="41"/>
    </location>
</feature>
<evidence type="ECO:0000313" key="3">
    <source>
        <dbReference type="Proteomes" id="UP001412239"/>
    </source>
</evidence>
<evidence type="ECO:0000256" key="1">
    <source>
        <dbReference type="SAM" id="MobiDB-lite"/>
    </source>
</evidence>
<feature type="compositionally biased region" description="Gly residues" evidence="1">
    <location>
        <begin position="22"/>
        <end position="32"/>
    </location>
</feature>
<accession>A0A292PJV5</accession>
<proteinExistence type="predicted"/>
<gene>
    <name evidence="2" type="ORF">GSTUAT00009030001</name>
</gene>
<feature type="compositionally biased region" description="Low complexity" evidence="1">
    <location>
        <begin position="116"/>
        <end position="130"/>
    </location>
</feature>
<protein>
    <submittedName>
        <fullName evidence="2">Uncharacterized protein</fullName>
    </submittedName>
</protein>
<keyword evidence="3" id="KW-1185">Reference proteome</keyword>
<dbReference type="Proteomes" id="UP001412239">
    <property type="component" value="Unassembled WGS sequence"/>
</dbReference>
<feature type="compositionally biased region" description="Basic and acidic residues" evidence="1">
    <location>
        <begin position="411"/>
        <end position="425"/>
    </location>
</feature>
<sequence length="464" mass="50700">MFGYHQFFIHHVHPAVLRPGHQNGGGSGGGGDPRPKQCANRGTAANSELGLCVVCSFRPKGAHLLREARDGAPGRGHAHGEDHEPRGIVWKDGHEDSDNDRHNHHRHHRDTAPGRAGVSGVPGAAEAPAEPDARRAGEATARVSPKSPMGQRGQNAPREFSLQTSPIRPARASKCVDIARIFAFSSTCSESCSISSCFGSSSSTFSHSSSYSRFFGFRGDLGSSKSDIRRRRRRGRRKVLRRVSEFVDCVLPRLTWNPPLDLQDYSGLPLGLSRVATLYNPHSRLLERPIGRTTTSALARSSRLLFPQDEEEAALPVALPAPPPGPLDGYLFPYTINISLIPVSALVQFFLSFVFHLEGGVKGVLFGGGLNGAEEERMRLITQSKFVFLFNTETTNRSDHIAVTPRKQINNKRDEDQESGREGETSARSVIQSVTSRTHLGLASPPPPYTDRSCMRPPMGKRDA</sequence>
<feature type="region of interest" description="Disordered" evidence="1">
    <location>
        <begin position="70"/>
        <end position="165"/>
    </location>
</feature>
<feature type="compositionally biased region" description="Polar residues" evidence="1">
    <location>
        <begin position="426"/>
        <end position="438"/>
    </location>
</feature>